<dbReference type="OrthoDB" id="5912413at2759"/>
<sequence>MTLDDQEPKYKLNDSKIGSNPGLGFRPAPPSEAVLSSIIWFNESRSETIEYWVSKLNDVLEPYHDSTLETCSRNERANRSKACYFPIPSGNHSCTPKGLFGFDEGKPCVLLKLNNIFDWIPIPYLEPPSMLRNVLRFPFEQNRVYISCEGANPSDRDNIGEVEYFPHQGIPTFYYPFTNQNRYLSPFLFVQFTSITRGVLVKIECRAWAQNIAYDKDFKTGGVHFELLVD</sequence>
<comment type="similarity">
    <text evidence="2">Belongs to the X(+)/potassium ATPases subunit beta family.</text>
</comment>
<dbReference type="AlphaFoldDB" id="A0A8X6I9U6"/>
<dbReference type="InterPro" id="IPR038702">
    <property type="entry name" value="Na/K_ATPase_sub_beta_sf"/>
</dbReference>
<evidence type="ECO:0000313" key="8">
    <source>
        <dbReference type="Proteomes" id="UP000887116"/>
    </source>
</evidence>
<dbReference type="GO" id="GO:0006883">
    <property type="term" value="P:intracellular sodium ion homeostasis"/>
    <property type="evidence" value="ECO:0007669"/>
    <property type="project" value="TreeGrafter"/>
</dbReference>
<dbReference type="GO" id="GO:0036376">
    <property type="term" value="P:sodium ion export across plasma membrane"/>
    <property type="evidence" value="ECO:0007669"/>
    <property type="project" value="TreeGrafter"/>
</dbReference>
<proteinExistence type="inferred from homology"/>
<evidence type="ECO:0008006" key="9">
    <source>
        <dbReference type="Google" id="ProtNLM"/>
    </source>
</evidence>
<dbReference type="PANTHER" id="PTHR11523:SF28">
    <property type="entry name" value="NA_K-ATPASE BETA SUBUNIT ISOFORM 4-RELATED"/>
    <property type="match status" value="1"/>
</dbReference>
<comment type="subcellular location">
    <subcellularLocation>
        <location evidence="1">Membrane</location>
        <topology evidence="1">Single-pass type II membrane protein</topology>
    </subcellularLocation>
</comment>
<dbReference type="Proteomes" id="UP000887116">
    <property type="component" value="Unassembled WGS sequence"/>
</dbReference>
<keyword evidence="4" id="KW-0735">Signal-anchor</keyword>
<evidence type="ECO:0000256" key="6">
    <source>
        <dbReference type="ARBA" id="ARBA00023136"/>
    </source>
</evidence>
<keyword evidence="8" id="KW-1185">Reference proteome</keyword>
<dbReference type="GO" id="GO:0001671">
    <property type="term" value="F:ATPase activator activity"/>
    <property type="evidence" value="ECO:0007669"/>
    <property type="project" value="TreeGrafter"/>
</dbReference>
<dbReference type="EMBL" id="BMAO01027565">
    <property type="protein sequence ID" value="GFR18109.1"/>
    <property type="molecule type" value="Genomic_DNA"/>
</dbReference>
<dbReference type="PANTHER" id="PTHR11523">
    <property type="entry name" value="SODIUM/POTASSIUM-DEPENDENT ATPASE BETA SUBUNIT"/>
    <property type="match status" value="1"/>
</dbReference>
<evidence type="ECO:0000256" key="5">
    <source>
        <dbReference type="ARBA" id="ARBA00022989"/>
    </source>
</evidence>
<keyword evidence="5" id="KW-1133">Transmembrane helix</keyword>
<evidence type="ECO:0000256" key="4">
    <source>
        <dbReference type="ARBA" id="ARBA00022968"/>
    </source>
</evidence>
<dbReference type="Gene3D" id="2.60.40.1660">
    <property type="entry name" value="Na, k-atpase alpha subunit"/>
    <property type="match status" value="1"/>
</dbReference>
<gene>
    <name evidence="7" type="primary">nrv2</name>
    <name evidence="7" type="ORF">TNCT_430611</name>
</gene>
<name>A0A8X6I9U6_TRICU</name>
<evidence type="ECO:0000256" key="1">
    <source>
        <dbReference type="ARBA" id="ARBA00004606"/>
    </source>
</evidence>
<reference evidence="7" key="1">
    <citation type="submission" date="2020-07" db="EMBL/GenBank/DDBJ databases">
        <title>Multicomponent nature underlies the extraordinary mechanical properties of spider dragline silk.</title>
        <authorList>
            <person name="Kono N."/>
            <person name="Nakamura H."/>
            <person name="Mori M."/>
            <person name="Yoshida Y."/>
            <person name="Ohtoshi R."/>
            <person name="Malay A.D."/>
            <person name="Moran D.A.P."/>
            <person name="Tomita M."/>
            <person name="Numata K."/>
            <person name="Arakawa K."/>
        </authorList>
    </citation>
    <scope>NUCLEOTIDE SEQUENCE</scope>
</reference>
<dbReference type="GO" id="GO:0005890">
    <property type="term" value="C:sodium:potassium-exchanging ATPase complex"/>
    <property type="evidence" value="ECO:0007669"/>
    <property type="project" value="InterPro"/>
</dbReference>
<dbReference type="GO" id="GO:1990573">
    <property type="term" value="P:potassium ion import across plasma membrane"/>
    <property type="evidence" value="ECO:0007669"/>
    <property type="project" value="TreeGrafter"/>
</dbReference>
<organism evidence="7 8">
    <name type="scientific">Trichonephila clavata</name>
    <name type="common">Joro spider</name>
    <name type="synonym">Nephila clavata</name>
    <dbReference type="NCBI Taxonomy" id="2740835"/>
    <lineage>
        <taxon>Eukaryota</taxon>
        <taxon>Metazoa</taxon>
        <taxon>Ecdysozoa</taxon>
        <taxon>Arthropoda</taxon>
        <taxon>Chelicerata</taxon>
        <taxon>Arachnida</taxon>
        <taxon>Araneae</taxon>
        <taxon>Araneomorphae</taxon>
        <taxon>Entelegynae</taxon>
        <taxon>Araneoidea</taxon>
        <taxon>Nephilidae</taxon>
        <taxon>Trichonephila</taxon>
    </lineage>
</organism>
<comment type="caution">
    <text evidence="7">The sequence shown here is derived from an EMBL/GenBank/DDBJ whole genome shotgun (WGS) entry which is preliminary data.</text>
</comment>
<evidence type="ECO:0000313" key="7">
    <source>
        <dbReference type="EMBL" id="GFR18109.1"/>
    </source>
</evidence>
<dbReference type="InterPro" id="IPR000402">
    <property type="entry name" value="Na/K_ATPase_sub_beta"/>
</dbReference>
<keyword evidence="6" id="KW-0472">Membrane</keyword>
<evidence type="ECO:0000256" key="2">
    <source>
        <dbReference type="ARBA" id="ARBA00005876"/>
    </source>
</evidence>
<protein>
    <recommendedName>
        <fullName evidence="9">Sodium/potassium-transporting ATPase subunit beta-2</fullName>
    </recommendedName>
</protein>
<evidence type="ECO:0000256" key="3">
    <source>
        <dbReference type="ARBA" id="ARBA00022692"/>
    </source>
</evidence>
<keyword evidence="3" id="KW-0812">Transmembrane</keyword>
<dbReference type="GO" id="GO:0030007">
    <property type="term" value="P:intracellular potassium ion homeostasis"/>
    <property type="evidence" value="ECO:0007669"/>
    <property type="project" value="TreeGrafter"/>
</dbReference>
<dbReference type="Pfam" id="PF00287">
    <property type="entry name" value="Na_K-ATPase"/>
    <property type="match status" value="1"/>
</dbReference>
<accession>A0A8X6I9U6</accession>